<dbReference type="VEuPathDB" id="TrichDB:TRFO_10972"/>
<dbReference type="EMBL" id="MLAK01001304">
    <property type="protein sequence ID" value="OHS94604.1"/>
    <property type="molecule type" value="Genomic_DNA"/>
</dbReference>
<name>A0A1J4JBI1_9EUKA</name>
<dbReference type="Proteomes" id="UP000179807">
    <property type="component" value="Unassembled WGS sequence"/>
</dbReference>
<gene>
    <name evidence="1" type="ORF">TRFO_10972</name>
</gene>
<dbReference type="GeneID" id="94830468"/>
<dbReference type="InterPro" id="IPR011989">
    <property type="entry name" value="ARM-like"/>
</dbReference>
<dbReference type="RefSeq" id="XP_068347741.1">
    <property type="nucleotide sequence ID" value="XM_068495764.1"/>
</dbReference>
<dbReference type="SUPFAM" id="SSF48371">
    <property type="entry name" value="ARM repeat"/>
    <property type="match status" value="1"/>
</dbReference>
<dbReference type="Gene3D" id="1.25.10.10">
    <property type="entry name" value="Leucine-rich Repeat Variant"/>
    <property type="match status" value="1"/>
</dbReference>
<evidence type="ECO:0000313" key="1">
    <source>
        <dbReference type="EMBL" id="OHS94604.1"/>
    </source>
</evidence>
<proteinExistence type="predicted"/>
<protein>
    <recommendedName>
        <fullName evidence="3">Importin N-terminal domain-containing protein</fullName>
    </recommendedName>
</protein>
<dbReference type="AlphaFoldDB" id="A0A1J4JBI1"/>
<sequence length="1013" mass="117964">MDLGLEPIIQLFSAFSNPNNEIRAKAEECYMQLENSCLEKMVAIIIKIIESNYSETITFQALIRLEKILLKTAAESLTNEITEIISKFLLFYLQQSNASMIDNYVLSMIQSYSLLLFDAKKQWDGLIPFFINLLNIKPLISMEALTHFVSYIPDPVIPQILINVLNFQPNNPLFVQSVTTSLVLIKNGIIDNDFIMNLHNFLLMIPDNQLKIPVKTLKSAFRTDHVPFLPNLSNILLYFLTIISNSNHDELSRVLCLNVFSKMIIDSAECRRIMLNEAQIVIERFALCFSDPHQFPLIYKDAKKELKSILDCALDDIDIFDPYVKRMGLSDNLYISSIFLKHVDSEETLHFVFNNINSPDEYIRKNCFSILYHYIIQNPKCDEDVLNLIMSVLVFHINHCNFSNIIKIFMFFNEDITKHDALQLCIPPVVTLLQNNVYDLNLLVIASILCKYFPNLEGMANTALTLLNISKNILHTSDPDDNEINTKILLVISNILSEMNKNDTIQYLTQIMPLILISIDRISCPSMIKIIEQCPDEFVHFVPTTMKTLFNFTKRGIDVNVKSCDSKSQQEDDSFAVFEVDQKRVYIFDKNQFIWLNQVFEVFRFFLHQFTPLMLETEIFDQLIRTMLCFINFPYNDDLHNTVLNYFGEFQETLIFTNESMQKPFSDLFLIKLIDGISKEYSIENMNMYLSLIHGLSKITSNAEHLLHIYNLIPKLFNHILQMLHNYKNEDKYIDGMEVEYISQMFPLLNQLFDDCCENDITSALNIFQQIISIVPHFNIKVFLDSPNQRNNGEGTILHVTKLNDIFCEFMVQIWTDFYVYAPNDIGIEQHRNNLINDLLVLYQSPNKHLRKLSIQCITVICKERLPESIPQLITEYEKILSNDEEIRRVKESVVVNYGALLQKCDLNLFNQKIMIFLNMQPILEKSSYICDYCICLIDIIKHLVELNVENKEMFNTFQEIIINYFNMSVFNNLDIRNIVDAIETNPLPQLQPLIQYIMSRFSGAMEEEETED</sequence>
<comment type="caution">
    <text evidence="1">The sequence shown here is derived from an EMBL/GenBank/DDBJ whole genome shotgun (WGS) entry which is preliminary data.</text>
</comment>
<reference evidence="1" key="1">
    <citation type="submission" date="2016-10" db="EMBL/GenBank/DDBJ databases">
        <authorList>
            <person name="Benchimol M."/>
            <person name="Almeida L.G."/>
            <person name="Vasconcelos A.T."/>
            <person name="Perreira-Neves A."/>
            <person name="Rosa I.A."/>
            <person name="Tasca T."/>
            <person name="Bogo M.R."/>
            <person name="de Souza W."/>
        </authorList>
    </citation>
    <scope>NUCLEOTIDE SEQUENCE [LARGE SCALE GENOMIC DNA]</scope>
    <source>
        <strain evidence="1">K</strain>
    </source>
</reference>
<dbReference type="InterPro" id="IPR016024">
    <property type="entry name" value="ARM-type_fold"/>
</dbReference>
<evidence type="ECO:0008006" key="3">
    <source>
        <dbReference type="Google" id="ProtNLM"/>
    </source>
</evidence>
<organism evidence="1 2">
    <name type="scientific">Tritrichomonas foetus</name>
    <dbReference type="NCBI Taxonomy" id="1144522"/>
    <lineage>
        <taxon>Eukaryota</taxon>
        <taxon>Metamonada</taxon>
        <taxon>Parabasalia</taxon>
        <taxon>Tritrichomonadida</taxon>
        <taxon>Tritrichomonadidae</taxon>
        <taxon>Tritrichomonas</taxon>
    </lineage>
</organism>
<accession>A0A1J4JBI1</accession>
<evidence type="ECO:0000313" key="2">
    <source>
        <dbReference type="Proteomes" id="UP000179807"/>
    </source>
</evidence>
<keyword evidence="2" id="KW-1185">Reference proteome</keyword>